<organism evidence="1 2">
    <name type="scientific">Kipferlia bialata</name>
    <dbReference type="NCBI Taxonomy" id="797122"/>
    <lineage>
        <taxon>Eukaryota</taxon>
        <taxon>Metamonada</taxon>
        <taxon>Carpediemonas-like organisms</taxon>
        <taxon>Kipferlia</taxon>
    </lineage>
</organism>
<reference evidence="1 2" key="1">
    <citation type="journal article" date="2018" name="PLoS ONE">
        <title>The draft genome of Kipferlia bialata reveals reductive genome evolution in fornicate parasites.</title>
        <authorList>
            <person name="Tanifuji G."/>
            <person name="Takabayashi S."/>
            <person name="Kume K."/>
            <person name="Takagi M."/>
            <person name="Nakayama T."/>
            <person name="Kamikawa R."/>
            <person name="Inagaki Y."/>
            <person name="Hashimoto T."/>
        </authorList>
    </citation>
    <scope>NUCLEOTIDE SEQUENCE [LARGE SCALE GENOMIC DNA]</scope>
    <source>
        <strain evidence="1">NY0173</strain>
    </source>
</reference>
<protein>
    <submittedName>
        <fullName evidence="1">Uncharacterized protein</fullName>
    </submittedName>
</protein>
<keyword evidence="2" id="KW-1185">Reference proteome</keyword>
<comment type="caution">
    <text evidence="1">The sequence shown here is derived from an EMBL/GenBank/DDBJ whole genome shotgun (WGS) entry which is preliminary data.</text>
</comment>
<dbReference type="Proteomes" id="UP000265618">
    <property type="component" value="Unassembled WGS sequence"/>
</dbReference>
<evidence type="ECO:0000313" key="1">
    <source>
        <dbReference type="EMBL" id="GIQ81431.1"/>
    </source>
</evidence>
<proteinExistence type="predicted"/>
<accession>A0A9K3GGL2</accession>
<name>A0A9K3GGL2_9EUKA</name>
<sequence>MMRLRGKEKTWQNVRMRAEFEDEGLPPVVMVGSISAKGRAYFHGEADLPRRDQSYRFMFVATHDNSHRALTCKSPCHLEDGLYNIVFVPTQSGGPLEKGLRQVLPPSVVCPVTKCTFRTISEGDTQSVEWFHKWVESVARSSEDVTLCVGVDGDHAGLQDGQSRERVVISIQTTLLPLEPGCAPVINVLDVPEEAITSCLVDIPPVAEFGRIGAVSIQLVRLFRSRRLTVVADDMVMLASVLMNRCGCRLPVNCLDARCYCGKAITIHKHGYLQTESMDFSTRNKDADMRRRFHYVANPQRPFSSDVATNPSLRLGEVVAMPFCAALRVVAAHALGELEGLRRVSQAGLDLLLSYKPTSTVYRRIIQANGYRHAHAYRVLSSSRRQLPVLLDSPRNPDVLYPLNVLEAVDMYATAVSCFYAYEAFQHKSCLDPVISTIGLPYNHGAKHRMNVYRTLEALCVALRGAYRSKRLVDFCGHSVAVPVPLNDIIPTMQGLRVGSPGSPVEGEATVALPSPFRHLDLSKSVTYLEPVDVSAPIYGDLTQFVYDNMHSHYIGTGEDLKALGVARRQWKTLSVERIDKVMNSTLMEQYLMRRAELDFYRSHPTGPFWSGVPGPLSNGLEERYDMICS</sequence>
<gene>
    <name evidence="1" type="ORF">KIPB_002388</name>
</gene>
<dbReference type="EMBL" id="BDIP01000391">
    <property type="protein sequence ID" value="GIQ81431.1"/>
    <property type="molecule type" value="Genomic_DNA"/>
</dbReference>
<dbReference type="AlphaFoldDB" id="A0A9K3GGL2"/>
<evidence type="ECO:0000313" key="2">
    <source>
        <dbReference type="Proteomes" id="UP000265618"/>
    </source>
</evidence>